<reference evidence="2" key="1">
    <citation type="submission" date="2017-07" db="EMBL/GenBank/DDBJ databases">
        <title>Taro Niue Genome Assembly and Annotation.</title>
        <authorList>
            <person name="Atibalentja N."/>
            <person name="Keating K."/>
            <person name="Fields C.J."/>
        </authorList>
    </citation>
    <scope>NUCLEOTIDE SEQUENCE</scope>
    <source>
        <strain evidence="2">Niue_2</strain>
        <tissue evidence="2">Leaf</tissue>
    </source>
</reference>
<dbReference type="Proteomes" id="UP000652761">
    <property type="component" value="Unassembled WGS sequence"/>
</dbReference>
<dbReference type="InterPro" id="IPR012337">
    <property type="entry name" value="RNaseH-like_sf"/>
</dbReference>
<evidence type="ECO:0000256" key="1">
    <source>
        <dbReference type="SAM" id="MobiDB-lite"/>
    </source>
</evidence>
<feature type="compositionally biased region" description="Basic and acidic residues" evidence="1">
    <location>
        <begin position="217"/>
        <end position="237"/>
    </location>
</feature>
<comment type="caution">
    <text evidence="2">The sequence shown here is derived from an EMBL/GenBank/DDBJ whole genome shotgun (WGS) entry which is preliminary data.</text>
</comment>
<dbReference type="EMBL" id="NMUH01007059">
    <property type="protein sequence ID" value="MQM16552.1"/>
    <property type="molecule type" value="Genomic_DNA"/>
</dbReference>
<evidence type="ECO:0008006" key="4">
    <source>
        <dbReference type="Google" id="ProtNLM"/>
    </source>
</evidence>
<evidence type="ECO:0000313" key="3">
    <source>
        <dbReference type="Proteomes" id="UP000652761"/>
    </source>
</evidence>
<feature type="region of interest" description="Disordered" evidence="1">
    <location>
        <begin position="186"/>
        <end position="351"/>
    </location>
</feature>
<organism evidence="2 3">
    <name type="scientific">Colocasia esculenta</name>
    <name type="common">Wild taro</name>
    <name type="synonym">Arum esculentum</name>
    <dbReference type="NCBI Taxonomy" id="4460"/>
    <lineage>
        <taxon>Eukaryota</taxon>
        <taxon>Viridiplantae</taxon>
        <taxon>Streptophyta</taxon>
        <taxon>Embryophyta</taxon>
        <taxon>Tracheophyta</taxon>
        <taxon>Spermatophyta</taxon>
        <taxon>Magnoliopsida</taxon>
        <taxon>Liliopsida</taxon>
        <taxon>Araceae</taxon>
        <taxon>Aroideae</taxon>
        <taxon>Colocasieae</taxon>
        <taxon>Colocasia</taxon>
    </lineage>
</organism>
<name>A0A843XB66_COLES</name>
<protein>
    <recommendedName>
        <fullName evidence="4">HAT C-terminal dimerisation domain-containing protein</fullName>
    </recommendedName>
</protein>
<dbReference type="AlphaFoldDB" id="A0A843XB66"/>
<dbReference type="SUPFAM" id="SSF53098">
    <property type="entry name" value="Ribonuclease H-like"/>
    <property type="match status" value="1"/>
</dbReference>
<feature type="compositionally biased region" description="Basic and acidic residues" evidence="1">
    <location>
        <begin position="324"/>
        <end position="340"/>
    </location>
</feature>
<gene>
    <name evidence="2" type="ORF">Taro_049511</name>
</gene>
<proteinExistence type="predicted"/>
<sequence>MVNGNNKNDTGFLYEAIDRVKLELRQSLPRDYKKWWKIIDHKWENNLYHDLHVAGDWWIMVNNRDLGSNALTFIAIWVLSQTTSASQCDRNWSMFSLIHSKVRNHVKTERLEKLVYCHYNMRLRIKHVGLRQQLKEQCHADDTTGQIDVDVLFDDVNPLQSWAEVREEIDDPIFDPTNTTRVERILDGDEQTNPEFSVSVKRPRVSPQSLKGQQLEMVKDTEEQPKLEPTRYSKSDNRSVTPRMVKPPPSLKRATSKIYMIERASTTARDNPAMEKENDDDDDPSAAVGTTTGGGIYTQLQSDYGHDSQGDYKQSSQGQGYYGHHSEGQYRHDSQGHYGHDSGYGPYSGDQ</sequence>
<accession>A0A843XB66</accession>
<evidence type="ECO:0000313" key="2">
    <source>
        <dbReference type="EMBL" id="MQM16552.1"/>
    </source>
</evidence>
<keyword evidence="3" id="KW-1185">Reference proteome</keyword>